<evidence type="ECO:0000313" key="2">
    <source>
        <dbReference type="EMBL" id="PIK39202.1"/>
    </source>
</evidence>
<keyword evidence="1" id="KW-0472">Membrane</keyword>
<reference evidence="2 3" key="1">
    <citation type="journal article" date="2017" name="PLoS Biol.">
        <title>The sea cucumber genome provides insights into morphological evolution and visceral regeneration.</title>
        <authorList>
            <person name="Zhang X."/>
            <person name="Sun L."/>
            <person name="Yuan J."/>
            <person name="Sun Y."/>
            <person name="Gao Y."/>
            <person name="Zhang L."/>
            <person name="Li S."/>
            <person name="Dai H."/>
            <person name="Hamel J.F."/>
            <person name="Liu C."/>
            <person name="Yu Y."/>
            <person name="Liu S."/>
            <person name="Lin W."/>
            <person name="Guo K."/>
            <person name="Jin S."/>
            <person name="Xu P."/>
            <person name="Storey K.B."/>
            <person name="Huan P."/>
            <person name="Zhang T."/>
            <person name="Zhou Y."/>
            <person name="Zhang J."/>
            <person name="Lin C."/>
            <person name="Li X."/>
            <person name="Xing L."/>
            <person name="Huo D."/>
            <person name="Sun M."/>
            <person name="Wang L."/>
            <person name="Mercier A."/>
            <person name="Li F."/>
            <person name="Yang H."/>
            <person name="Xiang J."/>
        </authorList>
    </citation>
    <scope>NUCLEOTIDE SEQUENCE [LARGE SCALE GENOMIC DNA]</scope>
    <source>
        <strain evidence="2">Shaxun</strain>
        <tissue evidence="2">Muscle</tissue>
    </source>
</reference>
<dbReference type="EMBL" id="MRZV01001264">
    <property type="protein sequence ID" value="PIK39202.1"/>
    <property type="molecule type" value="Genomic_DNA"/>
</dbReference>
<sequence length="378" mass="44506">MSKVIYSGPMSPRRTVRRWFGWVVCDSLRGLWHIRRTLVVVTAVYAFVLLLLLPFVCTNLPYCKLYRNRIGDFSNALNYNSIRTKNAENFIQTLDPAKTKALYEQHEDTCCPRFAIGVITTKRGSSGAKDKPMYLTQVMARLHEVLTANDAIPKTALFMCNVDPYHKTHKEFQALTTLFPYRIKYIRSSFIFEAKHEKEKLDYMFCLREALDFQPKYVILVEDDALPHLDFYQVLEHVLRTKLETTIKAGELVENDEEWLWLKLNFPDNLSFFERNWYFAIEWVALSLFVSGSFTLALHIVYQCRLIRKDVEENRGYHGSWLYLVFAFSFLLVFACLVILERPYFTYLRVIPNIFIALDRERLVVLQQCCFLQNKLLT</sequence>
<comment type="caution">
    <text evidence="2">The sequence shown here is derived from an EMBL/GenBank/DDBJ whole genome shotgun (WGS) entry which is preliminary data.</text>
</comment>
<dbReference type="GO" id="GO:0016757">
    <property type="term" value="F:glycosyltransferase activity"/>
    <property type="evidence" value="ECO:0007669"/>
    <property type="project" value="InterPro"/>
</dbReference>
<protein>
    <submittedName>
        <fullName evidence="2">Putative transmembrane protein</fullName>
    </submittedName>
</protein>
<dbReference type="AlphaFoldDB" id="A0A2G8JTV9"/>
<accession>A0A2G8JTV9</accession>
<dbReference type="PANTHER" id="PTHR31410:SF1">
    <property type="entry name" value="POST-GPI ATTACHMENT TO PROTEINS FACTOR 4"/>
    <property type="match status" value="1"/>
</dbReference>
<keyword evidence="1 2" id="KW-0812">Transmembrane</keyword>
<feature type="transmembrane region" description="Helical" evidence="1">
    <location>
        <begin position="277"/>
        <end position="301"/>
    </location>
</feature>
<dbReference type="PANTHER" id="PTHR31410">
    <property type="entry name" value="TRANSMEMBRANE PROTEIN 246"/>
    <property type="match status" value="1"/>
</dbReference>
<dbReference type="InterPro" id="IPR029675">
    <property type="entry name" value="PGAP4"/>
</dbReference>
<dbReference type="GO" id="GO:0000139">
    <property type="term" value="C:Golgi membrane"/>
    <property type="evidence" value="ECO:0007669"/>
    <property type="project" value="InterPro"/>
</dbReference>
<dbReference type="GO" id="GO:0006506">
    <property type="term" value="P:GPI anchor biosynthetic process"/>
    <property type="evidence" value="ECO:0007669"/>
    <property type="project" value="InterPro"/>
</dbReference>
<keyword evidence="1" id="KW-1133">Transmembrane helix</keyword>
<feature type="transmembrane region" description="Helical" evidence="1">
    <location>
        <begin position="321"/>
        <end position="340"/>
    </location>
</feature>
<proteinExistence type="predicted"/>
<feature type="transmembrane region" description="Helical" evidence="1">
    <location>
        <begin position="37"/>
        <end position="56"/>
    </location>
</feature>
<keyword evidence="3" id="KW-1185">Reference proteome</keyword>
<organism evidence="2 3">
    <name type="scientific">Stichopus japonicus</name>
    <name type="common">Sea cucumber</name>
    <dbReference type="NCBI Taxonomy" id="307972"/>
    <lineage>
        <taxon>Eukaryota</taxon>
        <taxon>Metazoa</taxon>
        <taxon>Echinodermata</taxon>
        <taxon>Eleutherozoa</taxon>
        <taxon>Echinozoa</taxon>
        <taxon>Holothuroidea</taxon>
        <taxon>Aspidochirotacea</taxon>
        <taxon>Aspidochirotida</taxon>
        <taxon>Stichopodidae</taxon>
        <taxon>Apostichopus</taxon>
    </lineage>
</organism>
<evidence type="ECO:0000313" key="3">
    <source>
        <dbReference type="Proteomes" id="UP000230750"/>
    </source>
</evidence>
<evidence type="ECO:0000256" key="1">
    <source>
        <dbReference type="SAM" id="Phobius"/>
    </source>
</evidence>
<dbReference type="Proteomes" id="UP000230750">
    <property type="component" value="Unassembled WGS sequence"/>
</dbReference>
<name>A0A2G8JTV9_STIJA</name>
<dbReference type="OrthoDB" id="2016523at2759"/>
<gene>
    <name evidence="2" type="ORF">BSL78_23962</name>
</gene>